<dbReference type="Pfam" id="PF02441">
    <property type="entry name" value="Flavoprotein"/>
    <property type="match status" value="1"/>
</dbReference>
<keyword evidence="3" id="KW-0460">Magnesium</keyword>
<dbReference type="OrthoDB" id="9802554at2"/>
<feature type="region of interest" description="Phosphopantothenoylcysteine decarboxylase" evidence="3">
    <location>
        <begin position="1"/>
        <end position="194"/>
    </location>
</feature>
<dbReference type="InterPro" id="IPR005252">
    <property type="entry name" value="CoaBC"/>
</dbReference>
<feature type="binding site" evidence="3">
    <location>
        <position position="328"/>
    </location>
    <ligand>
        <name>CTP</name>
        <dbReference type="ChEBI" id="CHEBI:37563"/>
    </ligand>
</feature>
<dbReference type="GO" id="GO:0004632">
    <property type="term" value="F:phosphopantothenate--cysteine ligase activity"/>
    <property type="evidence" value="ECO:0007669"/>
    <property type="project" value="UniProtKB-UniRule"/>
</dbReference>
<dbReference type="GO" id="GO:0046872">
    <property type="term" value="F:metal ion binding"/>
    <property type="evidence" value="ECO:0007669"/>
    <property type="project" value="UniProtKB-KW"/>
</dbReference>
<comment type="function">
    <text evidence="3">Catalyzes two sequential steps in the biosynthesis of coenzyme A. In the first step cysteine is conjugated to 4'-phosphopantothenate to form 4-phosphopantothenoylcysteine. In the second step the latter compound is decarboxylated to form 4'-phosphopantotheine.</text>
</comment>
<evidence type="ECO:0000259" key="5">
    <source>
        <dbReference type="Pfam" id="PF02441"/>
    </source>
</evidence>
<proteinExistence type="inferred from homology"/>
<dbReference type="STRING" id="1390249.BHU72_02915"/>
<evidence type="ECO:0000259" key="6">
    <source>
        <dbReference type="Pfam" id="PF04127"/>
    </source>
</evidence>
<comment type="pathway">
    <text evidence="3 4">Cofactor biosynthesis; coenzyme A biosynthesis; CoA from (R)-pantothenate: step 3/5.</text>
</comment>
<feature type="binding site" evidence="3">
    <location>
        <position position="293"/>
    </location>
    <ligand>
        <name>CTP</name>
        <dbReference type="ChEBI" id="CHEBI:37563"/>
    </ligand>
</feature>
<dbReference type="SUPFAM" id="SSF52507">
    <property type="entry name" value="Homo-oligomeric flavin-containing Cys decarboxylases, HFCD"/>
    <property type="match status" value="1"/>
</dbReference>
<dbReference type="GO" id="GO:0015941">
    <property type="term" value="P:pantothenate catabolic process"/>
    <property type="evidence" value="ECO:0007669"/>
    <property type="project" value="InterPro"/>
</dbReference>
<keyword evidence="3 4" id="KW-0288">FMN</keyword>
<dbReference type="GO" id="GO:0071513">
    <property type="term" value="C:phosphopantothenoylcysteine decarboxylase complex"/>
    <property type="evidence" value="ECO:0007669"/>
    <property type="project" value="TreeGrafter"/>
</dbReference>
<dbReference type="HAMAP" id="MF_02225">
    <property type="entry name" value="CoaBC"/>
    <property type="match status" value="1"/>
</dbReference>
<dbReference type="PANTHER" id="PTHR14359:SF6">
    <property type="entry name" value="PHOSPHOPANTOTHENOYLCYSTEINE DECARBOXYLASE"/>
    <property type="match status" value="1"/>
</dbReference>
<protein>
    <recommendedName>
        <fullName evidence="3">Coenzyme A biosynthesis bifunctional protein CoaBC</fullName>
    </recommendedName>
    <alternativeName>
        <fullName evidence="3">DNA/pantothenate metabolism flavoprotein</fullName>
    </alternativeName>
    <alternativeName>
        <fullName evidence="3">Phosphopantothenoylcysteine synthetase/decarboxylase</fullName>
        <shortName evidence="3">PPCS-PPCDC</shortName>
    </alternativeName>
    <domain>
        <recommendedName>
            <fullName evidence="3">Phosphopantothenoylcysteine decarboxylase</fullName>
            <shortName evidence="3">PPC decarboxylase</shortName>
            <shortName evidence="3">PPC-DC</shortName>
            <ecNumber evidence="3">4.1.1.36</ecNumber>
        </recommendedName>
        <alternativeName>
            <fullName evidence="3">CoaC</fullName>
        </alternativeName>
    </domain>
    <domain>
        <recommendedName>
            <fullName evidence="3">Phosphopantothenate--cysteine ligase</fullName>
            <ecNumber evidence="3">6.3.2.5</ecNumber>
        </recommendedName>
        <alternativeName>
            <fullName evidence="3">CoaB</fullName>
        </alternativeName>
        <alternativeName>
            <fullName evidence="3">Phosphopantothenoylcysteine synthetase</fullName>
            <shortName evidence="3">PPC synthetase</shortName>
            <shortName evidence="3">PPC-S</shortName>
        </alternativeName>
    </domain>
</protein>
<comment type="pathway">
    <text evidence="3 4">Cofactor biosynthesis; coenzyme A biosynthesis; CoA from (R)-pantothenate: step 2/5.</text>
</comment>
<dbReference type="Gene3D" id="3.40.50.10300">
    <property type="entry name" value="CoaB-like"/>
    <property type="match status" value="1"/>
</dbReference>
<comment type="function">
    <text evidence="4">Catalyzes two steps in the biosynthesis of coenzyme A. In the first step cysteine is conjugated to 4'-phosphopantothenate to form 4-phosphopantothenoylcysteine, in the latter compound is decarboxylated to form 4'-phosphopantotheine.</text>
</comment>
<feature type="binding site" evidence="3">
    <location>
        <position position="346"/>
    </location>
    <ligand>
        <name>CTP</name>
        <dbReference type="ChEBI" id="CHEBI:37563"/>
    </ligand>
</feature>
<dbReference type="NCBIfam" id="TIGR00521">
    <property type="entry name" value="coaBC_dfp"/>
    <property type="match status" value="1"/>
</dbReference>
<gene>
    <name evidence="3" type="primary">coaBC</name>
    <name evidence="7" type="ORF">BHU72_02915</name>
</gene>
<dbReference type="SUPFAM" id="SSF102645">
    <property type="entry name" value="CoaB-like"/>
    <property type="match status" value="1"/>
</dbReference>
<dbReference type="AlphaFoldDB" id="A0A1E5L6Y6"/>
<dbReference type="PANTHER" id="PTHR14359">
    <property type="entry name" value="HOMO-OLIGOMERIC FLAVIN CONTAINING CYS DECARBOXYLASE FAMILY"/>
    <property type="match status" value="1"/>
</dbReference>
<dbReference type="EMBL" id="MJAT01000012">
    <property type="protein sequence ID" value="OEH85749.1"/>
    <property type="molecule type" value="Genomic_DNA"/>
</dbReference>
<dbReference type="InterPro" id="IPR003382">
    <property type="entry name" value="Flavoprotein"/>
</dbReference>
<dbReference type="EC" id="6.3.2.5" evidence="3"/>
<evidence type="ECO:0000256" key="1">
    <source>
        <dbReference type="ARBA" id="ARBA00022793"/>
    </source>
</evidence>
<comment type="catalytic activity">
    <reaction evidence="3 4">
        <text>(R)-4'-phosphopantothenate + L-cysteine + CTP = N-[(R)-4-phosphopantothenoyl]-L-cysteine + CMP + diphosphate + H(+)</text>
        <dbReference type="Rhea" id="RHEA:19397"/>
        <dbReference type="ChEBI" id="CHEBI:10986"/>
        <dbReference type="ChEBI" id="CHEBI:15378"/>
        <dbReference type="ChEBI" id="CHEBI:33019"/>
        <dbReference type="ChEBI" id="CHEBI:35235"/>
        <dbReference type="ChEBI" id="CHEBI:37563"/>
        <dbReference type="ChEBI" id="CHEBI:59458"/>
        <dbReference type="ChEBI" id="CHEBI:60377"/>
        <dbReference type="EC" id="6.3.2.5"/>
    </reaction>
</comment>
<comment type="cofactor">
    <cofactor evidence="3">
        <name>FMN</name>
        <dbReference type="ChEBI" id="CHEBI:58210"/>
    </cofactor>
    <text evidence="3">Binds 1 FMN per subunit.</text>
</comment>
<dbReference type="GO" id="GO:0004633">
    <property type="term" value="F:phosphopantothenoylcysteine decarboxylase activity"/>
    <property type="evidence" value="ECO:0007669"/>
    <property type="project" value="UniProtKB-UniRule"/>
</dbReference>
<keyword evidence="3" id="KW-0479">Metal-binding</keyword>
<dbReference type="Pfam" id="PF04127">
    <property type="entry name" value="DFP"/>
    <property type="match status" value="1"/>
</dbReference>
<feature type="binding site" evidence="3">
    <location>
        <position position="342"/>
    </location>
    <ligand>
        <name>CTP</name>
        <dbReference type="ChEBI" id="CHEBI:37563"/>
    </ligand>
</feature>
<keyword evidence="3 4" id="KW-0436">Ligase</keyword>
<evidence type="ECO:0000313" key="8">
    <source>
        <dbReference type="Proteomes" id="UP000095255"/>
    </source>
</evidence>
<dbReference type="UniPathway" id="UPA00241">
    <property type="reaction ID" value="UER00353"/>
</dbReference>
<accession>A0A1E5L6Y6</accession>
<name>A0A1E5L6Y6_9FIRM</name>
<comment type="caution">
    <text evidence="3">Lacks conserved residue(s) required for the propagation of feature annotation.</text>
</comment>
<feature type="region of interest" description="Phosphopantothenate--cysteine ligase" evidence="3">
    <location>
        <begin position="195"/>
        <end position="402"/>
    </location>
</feature>
<dbReference type="GO" id="GO:0010181">
    <property type="term" value="F:FMN binding"/>
    <property type="evidence" value="ECO:0007669"/>
    <property type="project" value="UniProtKB-UniRule"/>
</dbReference>
<feature type="binding site" evidence="3">
    <location>
        <position position="283"/>
    </location>
    <ligand>
        <name>CTP</name>
        <dbReference type="ChEBI" id="CHEBI:37563"/>
    </ligand>
</feature>
<comment type="caution">
    <text evidence="7">The sequence shown here is derived from an EMBL/GenBank/DDBJ whole genome shotgun (WGS) entry which is preliminary data.</text>
</comment>
<dbReference type="GO" id="GO:0015937">
    <property type="term" value="P:coenzyme A biosynthetic process"/>
    <property type="evidence" value="ECO:0007669"/>
    <property type="project" value="UniProtKB-UniRule"/>
</dbReference>
<comment type="similarity">
    <text evidence="3 4">In the C-terminal section; belongs to the PPC synthetase family.</text>
</comment>
<dbReference type="Gene3D" id="3.40.50.1950">
    <property type="entry name" value="Flavin prenyltransferase-like"/>
    <property type="match status" value="1"/>
</dbReference>
<keyword evidence="2 3" id="KW-0456">Lyase</keyword>
<reference evidence="7 8" key="1">
    <citation type="submission" date="2016-09" db="EMBL/GenBank/DDBJ databases">
        <title>Desulfuribacillus arsenicus sp. nov., an obligately anaerobic, dissimilatory arsenic- and antimonate-reducing bacterium isolated from anoxic sediments.</title>
        <authorList>
            <person name="Abin C.A."/>
            <person name="Hollibaugh J.T."/>
        </authorList>
    </citation>
    <scope>NUCLEOTIDE SEQUENCE [LARGE SCALE GENOMIC DNA]</scope>
    <source>
        <strain evidence="7 8">MLFW-2</strain>
    </source>
</reference>
<keyword evidence="3 4" id="KW-0285">Flavoprotein</keyword>
<comment type="catalytic activity">
    <reaction evidence="3 4">
        <text>N-[(R)-4-phosphopantothenoyl]-L-cysteine + H(+) = (R)-4'-phosphopantetheine + CO2</text>
        <dbReference type="Rhea" id="RHEA:16793"/>
        <dbReference type="ChEBI" id="CHEBI:15378"/>
        <dbReference type="ChEBI" id="CHEBI:16526"/>
        <dbReference type="ChEBI" id="CHEBI:59458"/>
        <dbReference type="ChEBI" id="CHEBI:61723"/>
        <dbReference type="EC" id="4.1.1.36"/>
    </reaction>
</comment>
<keyword evidence="3" id="KW-0511">Multifunctional enzyme</keyword>
<keyword evidence="1 3" id="KW-0210">Decarboxylase</keyword>
<dbReference type="InterPro" id="IPR035929">
    <property type="entry name" value="CoaB-like_sf"/>
</dbReference>
<dbReference type="EC" id="4.1.1.36" evidence="3"/>
<evidence type="ECO:0000256" key="3">
    <source>
        <dbReference type="HAMAP-Rule" id="MF_02225"/>
    </source>
</evidence>
<keyword evidence="8" id="KW-1185">Reference proteome</keyword>
<dbReference type="InterPro" id="IPR036551">
    <property type="entry name" value="Flavin_trans-like"/>
</dbReference>
<feature type="domain" description="DNA/pantothenate metabolism flavoprotein C-terminal" evidence="6">
    <location>
        <begin position="190"/>
        <end position="399"/>
    </location>
</feature>
<sequence>MEGYVVKRVVIGVTGGIAAYKVANICSKLKQNGNDVRVMMTQSATEFITPLTFQSLTGNRVISDTFETPDAGVSHIEWAEWADCILIAPATANIIGKVRHGIADDFVSTILMATRKPVLFAPAMNVHMYENPIVQSNIQELMRYGYHFIEPDEGYLACGYHGKGRLADENKIINAVNQLINIDAPNNLSLHGKHILITAGPTQEAIDPVRYISNYSSGKMGYALAEAAVILGAKVMLISGPTNLAVPKGVSVIQVITAEQMLNAVLEELPRHDIVIKSAAVADYRPKQFASQKIKKTDGFMTIELEKNSDILLEIKNHKLPHQVIVGFAAESENVIDNAKSKLLRKDLDMIVANDISHGDSGFMVDNNKVTILTRSGQSIDLPLQSKQIIARRILEQIQNKE</sequence>
<comment type="cofactor">
    <cofactor evidence="3">
        <name>Mg(2+)</name>
        <dbReference type="ChEBI" id="CHEBI:18420"/>
    </cofactor>
</comment>
<feature type="domain" description="Flavoprotein" evidence="5">
    <location>
        <begin position="7"/>
        <end position="178"/>
    </location>
</feature>
<comment type="similarity">
    <text evidence="3 4">In the N-terminal section; belongs to the HFCD (homo-oligomeric flavin containing Cys decarboxylase) superfamily.</text>
</comment>
<dbReference type="InterPro" id="IPR007085">
    <property type="entry name" value="DNA/pantothenate-metab_flavo_C"/>
</dbReference>
<evidence type="ECO:0000313" key="7">
    <source>
        <dbReference type="EMBL" id="OEH85749.1"/>
    </source>
</evidence>
<feature type="active site" description="Proton donor" evidence="3">
    <location>
        <position position="158"/>
    </location>
</feature>
<evidence type="ECO:0000256" key="2">
    <source>
        <dbReference type="ARBA" id="ARBA00023239"/>
    </source>
</evidence>
<dbReference type="Proteomes" id="UP000095255">
    <property type="component" value="Unassembled WGS sequence"/>
</dbReference>
<organism evidence="7 8">
    <name type="scientific">Desulfuribacillus stibiiarsenatis</name>
    <dbReference type="NCBI Taxonomy" id="1390249"/>
    <lineage>
        <taxon>Bacteria</taxon>
        <taxon>Bacillati</taxon>
        <taxon>Bacillota</taxon>
        <taxon>Desulfuribacillia</taxon>
        <taxon>Desulfuribacillales</taxon>
        <taxon>Desulfuribacillaceae</taxon>
        <taxon>Desulfuribacillus</taxon>
    </lineage>
</organism>
<evidence type="ECO:0000256" key="4">
    <source>
        <dbReference type="RuleBase" id="RU364078"/>
    </source>
</evidence>